<comment type="caution">
    <text evidence="1">The sequence shown here is derived from an EMBL/GenBank/DDBJ whole genome shotgun (WGS) entry which is preliminary data.</text>
</comment>
<protein>
    <submittedName>
        <fullName evidence="1">Uncharacterized protein</fullName>
    </submittedName>
</protein>
<proteinExistence type="predicted"/>
<sequence>MTMTLPYSKQEEDDATMKVEHREWTIDSRPKRIGHHWHSWCEVERPPWEDEDNGQIFHFSDIGYFDTERAAHERAIAWAKAWLDENS</sequence>
<organism evidence="1 2">
    <name type="scientific">Caballeronia grimmiae</name>
    <dbReference type="NCBI Taxonomy" id="1071679"/>
    <lineage>
        <taxon>Bacteria</taxon>
        <taxon>Pseudomonadati</taxon>
        <taxon>Pseudomonadota</taxon>
        <taxon>Betaproteobacteria</taxon>
        <taxon>Burkholderiales</taxon>
        <taxon>Burkholderiaceae</taxon>
        <taxon>Caballeronia</taxon>
    </lineage>
</organism>
<gene>
    <name evidence="1" type="ORF">BG57_13955</name>
</gene>
<dbReference type="EMBL" id="JFHE01000024">
    <property type="protein sequence ID" value="KDR31095.1"/>
    <property type="molecule type" value="Genomic_DNA"/>
</dbReference>
<name>A0A069NRX6_9BURK</name>
<evidence type="ECO:0000313" key="1">
    <source>
        <dbReference type="EMBL" id="KDR31095.1"/>
    </source>
</evidence>
<dbReference type="Proteomes" id="UP000027439">
    <property type="component" value="Unassembled WGS sequence"/>
</dbReference>
<reference evidence="1 2" key="1">
    <citation type="submission" date="2014-03" db="EMBL/GenBank/DDBJ databases">
        <title>Draft Genome Sequences of Four Burkholderia Strains.</title>
        <authorList>
            <person name="Liu X.Y."/>
            <person name="Li C.X."/>
            <person name="Xu J.H."/>
        </authorList>
    </citation>
    <scope>NUCLEOTIDE SEQUENCE [LARGE SCALE GENOMIC DNA]</scope>
    <source>
        <strain evidence="1 2">R27</strain>
    </source>
</reference>
<evidence type="ECO:0000313" key="2">
    <source>
        <dbReference type="Proteomes" id="UP000027439"/>
    </source>
</evidence>
<dbReference type="AlphaFoldDB" id="A0A069NRX6"/>
<dbReference type="eggNOG" id="ENOG503175R">
    <property type="taxonomic scope" value="Bacteria"/>
</dbReference>
<accession>A0A069NRX6</accession>